<dbReference type="Pfam" id="PF00106">
    <property type="entry name" value="adh_short"/>
    <property type="match status" value="1"/>
</dbReference>
<protein>
    <submittedName>
        <fullName evidence="5">SDR family NAD(P)-dependent oxidoreductase</fullName>
    </submittedName>
</protein>
<evidence type="ECO:0000256" key="3">
    <source>
        <dbReference type="RuleBase" id="RU000363"/>
    </source>
</evidence>
<reference evidence="5 6" key="1">
    <citation type="submission" date="2019-08" db="EMBL/GenBank/DDBJ databases">
        <title>Amphibian skin-associated Pigmentiphaga: genome sequence and occurrence across geography and hosts.</title>
        <authorList>
            <person name="Bletz M.C."/>
            <person name="Bunk B."/>
            <person name="Sproeer C."/>
            <person name="Biwer P."/>
            <person name="Reiter S."/>
            <person name="Rabemananjara F.C.E."/>
            <person name="Schulz S."/>
            <person name="Overmann J."/>
            <person name="Vences M."/>
        </authorList>
    </citation>
    <scope>NUCLEOTIDE SEQUENCE [LARGE SCALE GENOMIC DNA]</scope>
    <source>
        <strain evidence="5 6">Mada1488</strain>
    </source>
</reference>
<dbReference type="PRINTS" id="PR00080">
    <property type="entry name" value="SDRFAMILY"/>
</dbReference>
<dbReference type="PANTHER" id="PTHR45024:SF2">
    <property type="entry name" value="SCP2 DOMAIN-CONTAINING PROTEIN"/>
    <property type="match status" value="1"/>
</dbReference>
<gene>
    <name evidence="5" type="ORF">FXN63_12860</name>
</gene>
<dbReference type="AlphaFoldDB" id="A0A5C0AVZ8"/>
<organism evidence="5 6">
    <name type="scientific">Pigmentiphaga aceris</name>
    <dbReference type="NCBI Taxonomy" id="1940612"/>
    <lineage>
        <taxon>Bacteria</taxon>
        <taxon>Pseudomonadati</taxon>
        <taxon>Pseudomonadota</taxon>
        <taxon>Betaproteobacteria</taxon>
        <taxon>Burkholderiales</taxon>
        <taxon>Alcaligenaceae</taxon>
        <taxon>Pigmentiphaga</taxon>
    </lineage>
</organism>
<sequence length="317" mass="33082">MTTASQTTASSTQTEQRFDDRVAIVTGAGNGLGRNHALQLAARGARVVVNDFGGGRDGAGASTAAAQAVVDEIVAAGGQAIADGANVCDPDAVQAMAQRALDTWGRIDILINNAGILRDKSFAKMSADDFNAVVDVHLLGAANCARAVWPTMRAQEYGRILMTSSTSGVFGNFGQANYGAAKTALIGLMNVLHLEGLRYGIKVNALLPTAATRMTAELFDADSLRALDPSFVTPAALFLVGEAAPSRTALLAGAGTYARLAVVETEGVYLPPDQRTPEQIAAHFDEIASLDKILETPEGFAHVSRILTRAKQAEGRA</sequence>
<evidence type="ECO:0000256" key="2">
    <source>
        <dbReference type="ARBA" id="ARBA00023002"/>
    </source>
</evidence>
<dbReference type="GO" id="GO:0016491">
    <property type="term" value="F:oxidoreductase activity"/>
    <property type="evidence" value="ECO:0007669"/>
    <property type="project" value="UniProtKB-KW"/>
</dbReference>
<feature type="domain" description="Ketoreductase" evidence="4">
    <location>
        <begin position="21"/>
        <end position="209"/>
    </location>
</feature>
<dbReference type="InterPro" id="IPR057326">
    <property type="entry name" value="KR_dom"/>
</dbReference>
<dbReference type="RefSeq" id="WP_148815404.1">
    <property type="nucleotide sequence ID" value="NZ_CP043046.1"/>
</dbReference>
<dbReference type="Gene3D" id="3.40.50.720">
    <property type="entry name" value="NAD(P)-binding Rossmann-like Domain"/>
    <property type="match status" value="1"/>
</dbReference>
<dbReference type="EMBL" id="CP043046">
    <property type="protein sequence ID" value="QEI06622.1"/>
    <property type="molecule type" value="Genomic_DNA"/>
</dbReference>
<keyword evidence="6" id="KW-1185">Reference proteome</keyword>
<evidence type="ECO:0000313" key="6">
    <source>
        <dbReference type="Proteomes" id="UP000325161"/>
    </source>
</evidence>
<dbReference type="InterPro" id="IPR051687">
    <property type="entry name" value="Peroxisomal_Beta-Oxidation"/>
</dbReference>
<name>A0A5C0AVZ8_9BURK</name>
<dbReference type="InterPro" id="IPR002347">
    <property type="entry name" value="SDR_fam"/>
</dbReference>
<dbReference type="PRINTS" id="PR00081">
    <property type="entry name" value="GDHRDH"/>
</dbReference>
<accession>A0A5C0AVZ8</accession>
<evidence type="ECO:0000259" key="4">
    <source>
        <dbReference type="SMART" id="SM00822"/>
    </source>
</evidence>
<evidence type="ECO:0000256" key="1">
    <source>
        <dbReference type="ARBA" id="ARBA00006484"/>
    </source>
</evidence>
<dbReference type="PANTHER" id="PTHR45024">
    <property type="entry name" value="DEHYDROGENASES, SHORT CHAIN"/>
    <property type="match status" value="1"/>
</dbReference>
<dbReference type="SUPFAM" id="SSF51735">
    <property type="entry name" value="NAD(P)-binding Rossmann-fold domains"/>
    <property type="match status" value="1"/>
</dbReference>
<dbReference type="KEGG" id="pacr:FXN63_12860"/>
<dbReference type="OrthoDB" id="9804774at2"/>
<evidence type="ECO:0000313" key="5">
    <source>
        <dbReference type="EMBL" id="QEI06622.1"/>
    </source>
</evidence>
<dbReference type="InterPro" id="IPR036291">
    <property type="entry name" value="NAD(P)-bd_dom_sf"/>
</dbReference>
<proteinExistence type="inferred from homology"/>
<dbReference type="PROSITE" id="PS00061">
    <property type="entry name" value="ADH_SHORT"/>
    <property type="match status" value="1"/>
</dbReference>
<dbReference type="InterPro" id="IPR020904">
    <property type="entry name" value="Sc_DH/Rdtase_CS"/>
</dbReference>
<comment type="similarity">
    <text evidence="1 3">Belongs to the short-chain dehydrogenases/reductases (SDR) family.</text>
</comment>
<keyword evidence="2" id="KW-0560">Oxidoreductase</keyword>
<dbReference type="Proteomes" id="UP000325161">
    <property type="component" value="Chromosome"/>
</dbReference>
<dbReference type="SMART" id="SM00822">
    <property type="entry name" value="PKS_KR"/>
    <property type="match status" value="1"/>
</dbReference>